<evidence type="ECO:0000313" key="1">
    <source>
        <dbReference type="EMBL" id="POG69543.1"/>
    </source>
</evidence>
<sequence length="87" mass="10381">NYSTLQIETFKLLLQKTGNYLENIGFGLSRNNKHKRKLFKLVKIYCVKIKFLEIFGISRFNNQNIYSVLNLIKNVQQNLNYLSIIFY</sequence>
<protein>
    <submittedName>
        <fullName evidence="1">Uncharacterized protein</fullName>
    </submittedName>
</protein>
<keyword evidence="2" id="KW-1185">Reference proteome</keyword>
<organism evidence="1 2">
    <name type="scientific">Rhizophagus irregularis (strain DAOM 181602 / DAOM 197198 / MUCL 43194)</name>
    <name type="common">Arbuscular mycorrhizal fungus</name>
    <name type="synonym">Glomus intraradices</name>
    <dbReference type="NCBI Taxonomy" id="747089"/>
    <lineage>
        <taxon>Eukaryota</taxon>
        <taxon>Fungi</taxon>
        <taxon>Fungi incertae sedis</taxon>
        <taxon>Mucoromycota</taxon>
        <taxon>Glomeromycotina</taxon>
        <taxon>Glomeromycetes</taxon>
        <taxon>Glomerales</taxon>
        <taxon>Glomeraceae</taxon>
        <taxon>Rhizophagus</taxon>
    </lineage>
</organism>
<dbReference type="Proteomes" id="UP000018888">
    <property type="component" value="Unassembled WGS sequence"/>
</dbReference>
<dbReference type="EMBL" id="AUPC02000133">
    <property type="protein sequence ID" value="POG69543.1"/>
    <property type="molecule type" value="Genomic_DNA"/>
</dbReference>
<feature type="non-terminal residue" evidence="1">
    <location>
        <position position="1"/>
    </location>
</feature>
<evidence type="ECO:0000313" key="2">
    <source>
        <dbReference type="Proteomes" id="UP000018888"/>
    </source>
</evidence>
<proteinExistence type="predicted"/>
<accession>A0A2P4PVW4</accession>
<reference evidence="1 2" key="1">
    <citation type="journal article" date="2013" name="Proc. Natl. Acad. Sci. U.S.A.">
        <title>Genome of an arbuscular mycorrhizal fungus provides insight into the oldest plant symbiosis.</title>
        <authorList>
            <person name="Tisserant E."/>
            <person name="Malbreil M."/>
            <person name="Kuo A."/>
            <person name="Kohler A."/>
            <person name="Symeonidi A."/>
            <person name="Balestrini R."/>
            <person name="Charron P."/>
            <person name="Duensing N."/>
            <person name="Frei Dit Frey N."/>
            <person name="Gianinazzi-Pearson V."/>
            <person name="Gilbert L.B."/>
            <person name="Handa Y."/>
            <person name="Herr J.R."/>
            <person name="Hijri M."/>
            <person name="Koul R."/>
            <person name="Kawaguchi M."/>
            <person name="Krajinski F."/>
            <person name="Lammers P.J."/>
            <person name="Masclaux F.G."/>
            <person name="Murat C."/>
            <person name="Morin E."/>
            <person name="Ndikumana S."/>
            <person name="Pagni M."/>
            <person name="Petitpierre D."/>
            <person name="Requena N."/>
            <person name="Rosikiewicz P."/>
            <person name="Riley R."/>
            <person name="Saito K."/>
            <person name="San Clemente H."/>
            <person name="Shapiro H."/>
            <person name="van Tuinen D."/>
            <person name="Becard G."/>
            <person name="Bonfante P."/>
            <person name="Paszkowski U."/>
            <person name="Shachar-Hill Y.Y."/>
            <person name="Tuskan G.A."/>
            <person name="Young P.W."/>
            <person name="Sanders I.R."/>
            <person name="Henrissat B."/>
            <person name="Rensing S.A."/>
            <person name="Grigoriev I.V."/>
            <person name="Corradi N."/>
            <person name="Roux C."/>
            <person name="Martin F."/>
        </authorList>
    </citation>
    <scope>NUCLEOTIDE SEQUENCE [LARGE SCALE GENOMIC DNA]</scope>
    <source>
        <strain evidence="1 2">DAOM 197198</strain>
    </source>
</reference>
<name>A0A2P4PVW4_RHIID</name>
<reference evidence="1 2" key="2">
    <citation type="journal article" date="2018" name="New Phytol.">
        <title>High intraspecific genome diversity in the model arbuscular mycorrhizal symbiont Rhizophagus irregularis.</title>
        <authorList>
            <person name="Chen E.C.H."/>
            <person name="Morin E."/>
            <person name="Beaudet D."/>
            <person name="Noel J."/>
            <person name="Yildirir G."/>
            <person name="Ndikumana S."/>
            <person name="Charron P."/>
            <person name="St-Onge C."/>
            <person name="Giorgi J."/>
            <person name="Kruger M."/>
            <person name="Marton T."/>
            <person name="Ropars J."/>
            <person name="Grigoriev I.V."/>
            <person name="Hainaut M."/>
            <person name="Henrissat B."/>
            <person name="Roux C."/>
            <person name="Martin F."/>
            <person name="Corradi N."/>
        </authorList>
    </citation>
    <scope>NUCLEOTIDE SEQUENCE [LARGE SCALE GENOMIC DNA]</scope>
    <source>
        <strain evidence="1 2">DAOM 197198</strain>
    </source>
</reference>
<dbReference type="AlphaFoldDB" id="A0A2P4PVW4"/>
<comment type="caution">
    <text evidence="1">The sequence shown here is derived from an EMBL/GenBank/DDBJ whole genome shotgun (WGS) entry which is preliminary data.</text>
</comment>
<gene>
    <name evidence="1" type="ORF">GLOIN_2v1625272</name>
</gene>